<evidence type="ECO:0000313" key="3">
    <source>
        <dbReference type="Proteomes" id="UP000663823"/>
    </source>
</evidence>
<dbReference type="Proteomes" id="UP000663823">
    <property type="component" value="Unassembled WGS sequence"/>
</dbReference>
<dbReference type="Pfam" id="PF01593">
    <property type="entry name" value="Amino_oxidase"/>
    <property type="match status" value="1"/>
</dbReference>
<organism evidence="2 3">
    <name type="scientific">Rotaria sordida</name>
    <dbReference type="NCBI Taxonomy" id="392033"/>
    <lineage>
        <taxon>Eukaryota</taxon>
        <taxon>Metazoa</taxon>
        <taxon>Spiralia</taxon>
        <taxon>Gnathifera</taxon>
        <taxon>Rotifera</taxon>
        <taxon>Eurotatoria</taxon>
        <taxon>Bdelloidea</taxon>
        <taxon>Philodinida</taxon>
        <taxon>Philodinidae</taxon>
        <taxon>Rotaria</taxon>
    </lineage>
</organism>
<feature type="non-terminal residue" evidence="2">
    <location>
        <position position="99"/>
    </location>
</feature>
<dbReference type="GO" id="GO:0016491">
    <property type="term" value="F:oxidoreductase activity"/>
    <property type="evidence" value="ECO:0007669"/>
    <property type="project" value="InterPro"/>
</dbReference>
<dbReference type="InterPro" id="IPR002937">
    <property type="entry name" value="Amino_oxidase"/>
</dbReference>
<comment type="caution">
    <text evidence="2">The sequence shown here is derived from an EMBL/GenBank/DDBJ whole genome shotgun (WGS) entry which is preliminary data.</text>
</comment>
<accession>A0A820HEC3</accession>
<reference evidence="2" key="1">
    <citation type="submission" date="2021-02" db="EMBL/GenBank/DDBJ databases">
        <authorList>
            <person name="Nowell W R."/>
        </authorList>
    </citation>
    <scope>NUCLEOTIDE SEQUENCE</scope>
</reference>
<feature type="domain" description="Amine oxidase" evidence="1">
    <location>
        <begin position="2"/>
        <end position="97"/>
    </location>
</feature>
<dbReference type="PANTHER" id="PTHR10742:SF410">
    <property type="entry name" value="LYSINE-SPECIFIC HISTONE DEMETHYLASE 2"/>
    <property type="match status" value="1"/>
</dbReference>
<sequence length="99" mass="11621">MPSIPDWKITAIDKMGFGLLNKIFLQFSSIFWDEKLQNIDVITNHYYQFYVCIPEARILVLYIAGSHARDLEQQSDEEIVKTLVISLRRIYPLMTDPIK</sequence>
<gene>
    <name evidence="2" type="ORF">OTI717_LOCUS41848</name>
</gene>
<dbReference type="PANTHER" id="PTHR10742">
    <property type="entry name" value="FLAVIN MONOAMINE OXIDASE"/>
    <property type="match status" value="1"/>
</dbReference>
<name>A0A820HEC3_9BILA</name>
<evidence type="ECO:0000313" key="2">
    <source>
        <dbReference type="EMBL" id="CAF4294722.1"/>
    </source>
</evidence>
<dbReference type="Gene3D" id="3.90.660.10">
    <property type="match status" value="1"/>
</dbReference>
<proteinExistence type="predicted"/>
<protein>
    <recommendedName>
        <fullName evidence="1">Amine oxidase domain-containing protein</fullName>
    </recommendedName>
</protein>
<evidence type="ECO:0000259" key="1">
    <source>
        <dbReference type="Pfam" id="PF01593"/>
    </source>
</evidence>
<dbReference type="EMBL" id="CAJOAX010045170">
    <property type="protein sequence ID" value="CAF4294722.1"/>
    <property type="molecule type" value="Genomic_DNA"/>
</dbReference>
<dbReference type="AlphaFoldDB" id="A0A820HEC3"/>
<dbReference type="SUPFAM" id="SSF54373">
    <property type="entry name" value="FAD-linked reductases, C-terminal domain"/>
    <property type="match status" value="1"/>
</dbReference>
<dbReference type="InterPro" id="IPR050281">
    <property type="entry name" value="Flavin_monoamine_oxidase"/>
</dbReference>